<gene>
    <name evidence="2" type="ORF">PLEPLA_LOCUS40217</name>
</gene>
<feature type="compositionally biased region" description="Polar residues" evidence="1">
    <location>
        <begin position="207"/>
        <end position="217"/>
    </location>
</feature>
<protein>
    <submittedName>
        <fullName evidence="2">Uncharacterized protein</fullName>
    </submittedName>
</protein>
<reference evidence="2" key="1">
    <citation type="submission" date="2020-03" db="EMBL/GenBank/DDBJ databases">
        <authorList>
            <person name="Weist P."/>
        </authorList>
    </citation>
    <scope>NUCLEOTIDE SEQUENCE</scope>
</reference>
<dbReference type="AlphaFoldDB" id="A0A9N7VGQ4"/>
<feature type="compositionally biased region" description="Polar residues" evidence="1">
    <location>
        <begin position="173"/>
        <end position="185"/>
    </location>
</feature>
<dbReference type="Proteomes" id="UP001153269">
    <property type="component" value="Unassembled WGS sequence"/>
</dbReference>
<accession>A0A9N7VGQ4</accession>
<evidence type="ECO:0000313" key="3">
    <source>
        <dbReference type="Proteomes" id="UP001153269"/>
    </source>
</evidence>
<sequence>MWPNLFPYRALALHLPTLINSPLIRPPLPPRWPPSTLGRRGPCQSYDWGLISSAHLEASWGLRGAQGLKLLSIGCEQQCDTQQAEARLFLRTRRRRFQQLLLIKSSDGRLKPRGQSPWFCPDTKGFLWRKDRSPDSSGSGHADSIQTFRLLFDIVQDEKSDLLTKHIPPAALSSKSQKSTPQRSAAIQPPPTLRQRSPPSTPRVTRCSINNNIPAHS</sequence>
<comment type="caution">
    <text evidence="2">The sequence shown here is derived from an EMBL/GenBank/DDBJ whole genome shotgun (WGS) entry which is preliminary data.</text>
</comment>
<dbReference type="EMBL" id="CADEAL010004129">
    <property type="protein sequence ID" value="CAB1452467.1"/>
    <property type="molecule type" value="Genomic_DNA"/>
</dbReference>
<proteinExistence type="predicted"/>
<evidence type="ECO:0000313" key="2">
    <source>
        <dbReference type="EMBL" id="CAB1452467.1"/>
    </source>
</evidence>
<evidence type="ECO:0000256" key="1">
    <source>
        <dbReference type="SAM" id="MobiDB-lite"/>
    </source>
</evidence>
<keyword evidence="3" id="KW-1185">Reference proteome</keyword>
<organism evidence="2 3">
    <name type="scientific">Pleuronectes platessa</name>
    <name type="common">European plaice</name>
    <dbReference type="NCBI Taxonomy" id="8262"/>
    <lineage>
        <taxon>Eukaryota</taxon>
        <taxon>Metazoa</taxon>
        <taxon>Chordata</taxon>
        <taxon>Craniata</taxon>
        <taxon>Vertebrata</taxon>
        <taxon>Euteleostomi</taxon>
        <taxon>Actinopterygii</taxon>
        <taxon>Neopterygii</taxon>
        <taxon>Teleostei</taxon>
        <taxon>Neoteleostei</taxon>
        <taxon>Acanthomorphata</taxon>
        <taxon>Carangaria</taxon>
        <taxon>Pleuronectiformes</taxon>
        <taxon>Pleuronectoidei</taxon>
        <taxon>Pleuronectidae</taxon>
        <taxon>Pleuronectes</taxon>
    </lineage>
</organism>
<feature type="region of interest" description="Disordered" evidence="1">
    <location>
        <begin position="169"/>
        <end position="217"/>
    </location>
</feature>
<name>A0A9N7VGQ4_PLEPL</name>